<dbReference type="FunFam" id="4.10.410.60:FF:000001">
    <property type="entry name" value="50S ribosomal protein L35"/>
    <property type="match status" value="1"/>
</dbReference>
<dbReference type="GO" id="GO:0015934">
    <property type="term" value="C:large ribosomal subunit"/>
    <property type="evidence" value="ECO:0007669"/>
    <property type="project" value="TreeGrafter"/>
</dbReference>
<dbReference type="GO" id="GO:0003735">
    <property type="term" value="F:structural constituent of ribosome"/>
    <property type="evidence" value="ECO:0007669"/>
    <property type="project" value="InterPro"/>
</dbReference>
<evidence type="ECO:0000256" key="2">
    <source>
        <dbReference type="ARBA" id="ARBA00022980"/>
    </source>
</evidence>
<proteinExistence type="inferred from homology"/>
<evidence type="ECO:0000313" key="8">
    <source>
        <dbReference type="Proteomes" id="UP000178750"/>
    </source>
</evidence>
<dbReference type="PROSITE" id="PS00936">
    <property type="entry name" value="RIBOSOMAL_L35"/>
    <property type="match status" value="1"/>
</dbReference>
<dbReference type="AlphaFoldDB" id="A0A1F7Y5U3"/>
<comment type="similarity">
    <text evidence="1 5 6">Belongs to the bacterial ribosomal protein bL35 family.</text>
</comment>
<dbReference type="InterPro" id="IPR021137">
    <property type="entry name" value="Ribosomal_bL35-like"/>
</dbReference>
<evidence type="ECO:0000256" key="6">
    <source>
        <dbReference type="RuleBase" id="RU000568"/>
    </source>
</evidence>
<dbReference type="PANTHER" id="PTHR33343">
    <property type="entry name" value="54S RIBOSOMAL PROTEIN BL35M"/>
    <property type="match status" value="1"/>
</dbReference>
<evidence type="ECO:0000256" key="5">
    <source>
        <dbReference type="HAMAP-Rule" id="MF_00514"/>
    </source>
</evidence>
<dbReference type="InterPro" id="IPR037229">
    <property type="entry name" value="Ribosomal_bL35_sf"/>
</dbReference>
<dbReference type="SUPFAM" id="SSF143034">
    <property type="entry name" value="L35p-like"/>
    <property type="match status" value="1"/>
</dbReference>
<reference evidence="7 8" key="1">
    <citation type="journal article" date="2016" name="Nat. Commun.">
        <title>Thousands of microbial genomes shed light on interconnected biogeochemical processes in an aquifer system.</title>
        <authorList>
            <person name="Anantharaman K."/>
            <person name="Brown C.T."/>
            <person name="Hug L.A."/>
            <person name="Sharon I."/>
            <person name="Castelle C.J."/>
            <person name="Probst A.J."/>
            <person name="Thomas B.C."/>
            <person name="Singh A."/>
            <person name="Wilkins M.J."/>
            <person name="Karaoz U."/>
            <person name="Brodie E.L."/>
            <person name="Williams K.H."/>
            <person name="Hubbard S.S."/>
            <person name="Banfield J.F."/>
        </authorList>
    </citation>
    <scope>NUCLEOTIDE SEQUENCE [LARGE SCALE GENOMIC DNA]</scope>
</reference>
<dbReference type="EMBL" id="MGGF01000012">
    <property type="protein sequence ID" value="OGM21998.1"/>
    <property type="molecule type" value="Genomic_DNA"/>
</dbReference>
<evidence type="ECO:0000256" key="1">
    <source>
        <dbReference type="ARBA" id="ARBA00006598"/>
    </source>
</evidence>
<keyword evidence="2 5" id="KW-0689">Ribosomal protein</keyword>
<evidence type="ECO:0000256" key="3">
    <source>
        <dbReference type="ARBA" id="ARBA00023274"/>
    </source>
</evidence>
<comment type="caution">
    <text evidence="7">The sequence shown here is derived from an EMBL/GenBank/DDBJ whole genome shotgun (WGS) entry which is preliminary data.</text>
</comment>
<dbReference type="InterPro" id="IPR018265">
    <property type="entry name" value="Ribosomal_bL35_CS"/>
</dbReference>
<gene>
    <name evidence="5" type="primary">rpmI</name>
    <name evidence="7" type="ORF">A2863_03185</name>
</gene>
<keyword evidence="3 5" id="KW-0687">Ribonucleoprotein</keyword>
<dbReference type="Gene3D" id="4.10.410.60">
    <property type="match status" value="1"/>
</dbReference>
<dbReference type="InterPro" id="IPR001706">
    <property type="entry name" value="Ribosomal_bL35"/>
</dbReference>
<dbReference type="HAMAP" id="MF_00514">
    <property type="entry name" value="Ribosomal_bL35"/>
    <property type="match status" value="1"/>
</dbReference>
<protein>
    <recommendedName>
        <fullName evidence="4 5">Large ribosomal subunit protein bL35</fullName>
    </recommendedName>
</protein>
<organism evidence="7 8">
    <name type="scientific">Candidatus Woesebacteria bacterium RIFCSPHIGHO2_01_FULL_38_9b</name>
    <dbReference type="NCBI Taxonomy" id="1802493"/>
    <lineage>
        <taxon>Bacteria</taxon>
        <taxon>Candidatus Woeseibacteriota</taxon>
    </lineage>
</organism>
<dbReference type="NCBIfam" id="TIGR00001">
    <property type="entry name" value="rpmI_bact"/>
    <property type="match status" value="1"/>
</dbReference>
<evidence type="ECO:0000256" key="4">
    <source>
        <dbReference type="ARBA" id="ARBA00071664"/>
    </source>
</evidence>
<name>A0A1F7Y5U3_9BACT</name>
<sequence length="64" mass="7573">MPKVKTRKSITKRFRVTRTGKVLRGQAFRRHLNVKKSAKRKRRLNRVVNTKKVYAKKILKALGK</sequence>
<accession>A0A1F7Y5U3</accession>
<evidence type="ECO:0000313" key="7">
    <source>
        <dbReference type="EMBL" id="OGM21998.1"/>
    </source>
</evidence>
<dbReference type="PANTHER" id="PTHR33343:SF1">
    <property type="entry name" value="LARGE RIBOSOMAL SUBUNIT PROTEIN BL35M"/>
    <property type="match status" value="1"/>
</dbReference>
<dbReference type="GO" id="GO:0006412">
    <property type="term" value="P:translation"/>
    <property type="evidence" value="ECO:0007669"/>
    <property type="project" value="UniProtKB-UniRule"/>
</dbReference>
<dbReference type="PRINTS" id="PR00064">
    <property type="entry name" value="RIBOSOMALL35"/>
</dbReference>
<dbReference type="Proteomes" id="UP000178750">
    <property type="component" value="Unassembled WGS sequence"/>
</dbReference>
<dbReference type="Pfam" id="PF01632">
    <property type="entry name" value="Ribosomal_L35p"/>
    <property type="match status" value="1"/>
</dbReference>